<keyword evidence="1" id="KW-0472">Membrane</keyword>
<dbReference type="InterPro" id="IPR031329">
    <property type="entry name" value="NEUT/ALK_ceramidase_N"/>
</dbReference>
<dbReference type="OrthoDB" id="2563594at2"/>
<protein>
    <submittedName>
        <fullName evidence="3">Neutral/alkaline non-lysosomal ceramidase</fullName>
    </submittedName>
</protein>
<feature type="domain" description="Neutral/alkaline non-lysosomal ceramidase N-terminal" evidence="2">
    <location>
        <begin position="55"/>
        <end position="208"/>
    </location>
</feature>
<organism evidence="3 4">
    <name type="scientific">Polystyrenella longa</name>
    <dbReference type="NCBI Taxonomy" id="2528007"/>
    <lineage>
        <taxon>Bacteria</taxon>
        <taxon>Pseudomonadati</taxon>
        <taxon>Planctomycetota</taxon>
        <taxon>Planctomycetia</taxon>
        <taxon>Planctomycetales</taxon>
        <taxon>Planctomycetaceae</taxon>
        <taxon>Polystyrenella</taxon>
    </lineage>
</organism>
<dbReference type="EMBL" id="CP036281">
    <property type="protein sequence ID" value="QDU80282.1"/>
    <property type="molecule type" value="Genomic_DNA"/>
</dbReference>
<proteinExistence type="predicted"/>
<evidence type="ECO:0000256" key="1">
    <source>
        <dbReference type="SAM" id="Phobius"/>
    </source>
</evidence>
<evidence type="ECO:0000259" key="2">
    <source>
        <dbReference type="Pfam" id="PF04734"/>
    </source>
</evidence>
<evidence type="ECO:0000313" key="4">
    <source>
        <dbReference type="Proteomes" id="UP000317178"/>
    </source>
</evidence>
<name>A0A518CM39_9PLAN</name>
<feature type="transmembrane region" description="Helical" evidence="1">
    <location>
        <begin position="20"/>
        <end position="41"/>
    </location>
</feature>
<keyword evidence="4" id="KW-1185">Reference proteome</keyword>
<accession>A0A518CM39</accession>
<sequence>MIFDLWFELVRNAPAKKESLVIRPSHVVFYSLLILFTLFSFTRTGLSAAETGELKVGWSMTDITPPEKVALVGQLHKRLSEGVLDPLRATVLALETVNDKGVSEQVVFVSCDLIGIRKQTQDEVQAAINERLKDLDGKNVFLNATHTHTAPQQVDSAFRDLYDVSQDEGVWKASQYREFLVEKIVTAVEEAWNKRAPGGFSWGLGHASVGHNRRATYFDGHAKMYGLTNIPEFYRIEGYTDHAVQMLFFWNEQQEVTGIIVNIACPSQETEGLRVLSADFWHDVREEVWKRHSKEVFILPQCAAAGDISPHHIYRKQPEEIMLKRKGISSRQQIATRIVDAIDETMPYVKDSIQTDVALVHKVTNFTLPKAEVEPPFYLTDDPNEVDIHLIRIGDVALVNNPFELYLDYGVRIQARSPAVMTMTIQLSSGLCGYLPTRPAVSGGGYSAEKFVIGPDGGDALVEQSVEGIQGLFP</sequence>
<dbReference type="Pfam" id="PF04734">
    <property type="entry name" value="Ceramidase_alk"/>
    <property type="match status" value="1"/>
</dbReference>
<keyword evidence="1" id="KW-0812">Transmembrane</keyword>
<dbReference type="KEGG" id="plon:Pla110_20080"/>
<reference evidence="3 4" key="1">
    <citation type="submission" date="2019-02" db="EMBL/GenBank/DDBJ databases">
        <title>Deep-cultivation of Planctomycetes and their phenomic and genomic characterization uncovers novel biology.</title>
        <authorList>
            <person name="Wiegand S."/>
            <person name="Jogler M."/>
            <person name="Boedeker C."/>
            <person name="Pinto D."/>
            <person name="Vollmers J."/>
            <person name="Rivas-Marin E."/>
            <person name="Kohn T."/>
            <person name="Peeters S.H."/>
            <person name="Heuer A."/>
            <person name="Rast P."/>
            <person name="Oberbeckmann S."/>
            <person name="Bunk B."/>
            <person name="Jeske O."/>
            <person name="Meyerdierks A."/>
            <person name="Storesund J.E."/>
            <person name="Kallscheuer N."/>
            <person name="Luecker S."/>
            <person name="Lage O.M."/>
            <person name="Pohl T."/>
            <person name="Merkel B.J."/>
            <person name="Hornburger P."/>
            <person name="Mueller R.-W."/>
            <person name="Bruemmer F."/>
            <person name="Labrenz M."/>
            <person name="Spormann A.M."/>
            <person name="Op den Camp H."/>
            <person name="Overmann J."/>
            <person name="Amann R."/>
            <person name="Jetten M.S.M."/>
            <person name="Mascher T."/>
            <person name="Medema M.H."/>
            <person name="Devos D.P."/>
            <person name="Kaster A.-K."/>
            <person name="Ovreas L."/>
            <person name="Rohde M."/>
            <person name="Galperin M.Y."/>
            <person name="Jogler C."/>
        </authorList>
    </citation>
    <scope>NUCLEOTIDE SEQUENCE [LARGE SCALE GENOMIC DNA]</scope>
    <source>
        <strain evidence="3 4">Pla110</strain>
    </source>
</reference>
<dbReference type="AlphaFoldDB" id="A0A518CM39"/>
<gene>
    <name evidence="3" type="ORF">Pla110_20080</name>
</gene>
<dbReference type="Proteomes" id="UP000317178">
    <property type="component" value="Chromosome"/>
</dbReference>
<keyword evidence="1" id="KW-1133">Transmembrane helix</keyword>
<evidence type="ECO:0000313" key="3">
    <source>
        <dbReference type="EMBL" id="QDU80282.1"/>
    </source>
</evidence>